<dbReference type="FunFam" id="3.30.420.10:FF:000045">
    <property type="entry name" value="3'-5' exonuclease DinG"/>
    <property type="match status" value="1"/>
</dbReference>
<gene>
    <name evidence="3" type="ORF">D5281_20650</name>
</gene>
<keyword evidence="1" id="KW-0269">Exonuclease</keyword>
<dbReference type="Proteomes" id="UP001154420">
    <property type="component" value="Unassembled WGS sequence"/>
</dbReference>
<dbReference type="GO" id="GO:0003677">
    <property type="term" value="F:DNA binding"/>
    <property type="evidence" value="ECO:0007669"/>
    <property type="project" value="InterPro"/>
</dbReference>
<organism evidence="3 4">
    <name type="scientific">Parablautia muri</name>
    <dbReference type="NCBI Taxonomy" id="2320879"/>
    <lineage>
        <taxon>Bacteria</taxon>
        <taxon>Bacillati</taxon>
        <taxon>Bacillota</taxon>
        <taxon>Clostridia</taxon>
        <taxon>Lachnospirales</taxon>
        <taxon>Lachnospiraceae</taxon>
        <taxon>Parablautia</taxon>
    </lineage>
</organism>
<dbReference type="InterPro" id="IPR013498">
    <property type="entry name" value="Topo_IA_Znf"/>
</dbReference>
<evidence type="ECO:0000256" key="1">
    <source>
        <dbReference type="ARBA" id="ARBA00022839"/>
    </source>
</evidence>
<keyword evidence="1" id="KW-0540">Nuclease</keyword>
<dbReference type="PANTHER" id="PTHR30231:SF41">
    <property type="entry name" value="DNA POLYMERASE III SUBUNIT EPSILON"/>
    <property type="match status" value="1"/>
</dbReference>
<dbReference type="GO" id="GO:0045004">
    <property type="term" value="P:DNA replication proofreading"/>
    <property type="evidence" value="ECO:0007669"/>
    <property type="project" value="TreeGrafter"/>
</dbReference>
<evidence type="ECO:0000259" key="2">
    <source>
        <dbReference type="SMART" id="SM00479"/>
    </source>
</evidence>
<dbReference type="InterPro" id="IPR012337">
    <property type="entry name" value="RNaseH-like_sf"/>
</dbReference>
<evidence type="ECO:0000313" key="4">
    <source>
        <dbReference type="Proteomes" id="UP001154420"/>
    </source>
</evidence>
<evidence type="ECO:0000313" key="3">
    <source>
        <dbReference type="EMBL" id="NBJ94915.1"/>
    </source>
</evidence>
<dbReference type="Pfam" id="PF01396">
    <property type="entry name" value="Zn_ribbon_Top1"/>
    <property type="match status" value="1"/>
</dbReference>
<dbReference type="SMART" id="SM00479">
    <property type="entry name" value="EXOIII"/>
    <property type="match status" value="1"/>
</dbReference>
<dbReference type="GO" id="GO:0005694">
    <property type="term" value="C:chromosome"/>
    <property type="evidence" value="ECO:0007669"/>
    <property type="project" value="InterPro"/>
</dbReference>
<dbReference type="GO" id="GO:0003887">
    <property type="term" value="F:DNA-directed DNA polymerase activity"/>
    <property type="evidence" value="ECO:0007669"/>
    <property type="project" value="InterPro"/>
</dbReference>
<dbReference type="InterPro" id="IPR036397">
    <property type="entry name" value="RNaseH_sf"/>
</dbReference>
<dbReference type="GO" id="GO:0005829">
    <property type="term" value="C:cytosol"/>
    <property type="evidence" value="ECO:0007669"/>
    <property type="project" value="TreeGrafter"/>
</dbReference>
<keyword evidence="4" id="KW-1185">Reference proteome</keyword>
<proteinExistence type="predicted"/>
<dbReference type="Gene3D" id="3.30.420.10">
    <property type="entry name" value="Ribonuclease H-like superfamily/Ribonuclease H"/>
    <property type="match status" value="1"/>
</dbReference>
<dbReference type="InterPro" id="IPR006054">
    <property type="entry name" value="DnaQ"/>
</dbReference>
<feature type="domain" description="Exonuclease" evidence="2">
    <location>
        <begin position="16"/>
        <end position="183"/>
    </location>
</feature>
<dbReference type="Pfam" id="PF00929">
    <property type="entry name" value="RNase_T"/>
    <property type="match status" value="1"/>
</dbReference>
<keyword evidence="1" id="KW-0378">Hydrolase</keyword>
<dbReference type="GO" id="GO:0008408">
    <property type="term" value="F:3'-5' exonuclease activity"/>
    <property type="evidence" value="ECO:0007669"/>
    <property type="project" value="TreeGrafter"/>
</dbReference>
<sequence>MKVRNKGKRLGSYLKDYVVFDLETTGINPERDVIIEISAVKVCGHKITGQYSTLVNPGRHIPAGATAVNGITDAMVSEAPDIRTAVAGFMEFIGDGVLVGHNIHTFDTNFVYDAVWETLGREFQNDYVDTLFMARRCLPQLSHHKLTDLAEHFQIETKGAHRALNDCMMNQKCYEEMGKILEQKKKESGGGEADGAGEELTCPVCGGILIKRKGKYGYFYGCEGFPRCRFTQNLSGGAFRR</sequence>
<dbReference type="GO" id="GO:0003916">
    <property type="term" value="F:DNA topoisomerase activity"/>
    <property type="evidence" value="ECO:0007669"/>
    <property type="project" value="InterPro"/>
</dbReference>
<name>A0A9X5GUJ0_9FIRM</name>
<dbReference type="SUPFAM" id="SSF53098">
    <property type="entry name" value="Ribonuclease H-like"/>
    <property type="match status" value="1"/>
</dbReference>
<dbReference type="InterPro" id="IPR013520">
    <property type="entry name" value="Ribonucl_H"/>
</dbReference>
<dbReference type="OrthoDB" id="9776650at2"/>
<dbReference type="NCBIfam" id="TIGR00573">
    <property type="entry name" value="dnaq"/>
    <property type="match status" value="1"/>
</dbReference>
<protein>
    <submittedName>
        <fullName evidence="3">DNA polymerase III subunit epsilon</fullName>
    </submittedName>
</protein>
<comment type="caution">
    <text evidence="3">The sequence shown here is derived from an EMBL/GenBank/DDBJ whole genome shotgun (WGS) entry which is preliminary data.</text>
</comment>
<dbReference type="AlphaFoldDB" id="A0A9X5GUJ0"/>
<accession>A0A9X5GUJ0</accession>
<dbReference type="EMBL" id="QZDT01000056">
    <property type="protein sequence ID" value="NBJ94915.1"/>
    <property type="molecule type" value="Genomic_DNA"/>
</dbReference>
<dbReference type="GO" id="GO:0006265">
    <property type="term" value="P:DNA topological change"/>
    <property type="evidence" value="ECO:0007669"/>
    <property type="project" value="InterPro"/>
</dbReference>
<dbReference type="RefSeq" id="WP_160561890.1">
    <property type="nucleotide sequence ID" value="NZ_QZDT01000056.1"/>
</dbReference>
<dbReference type="Gene3D" id="3.30.65.10">
    <property type="entry name" value="Bacterial Topoisomerase I, domain 1"/>
    <property type="match status" value="1"/>
</dbReference>
<dbReference type="CDD" id="cd06127">
    <property type="entry name" value="DEDDh"/>
    <property type="match status" value="1"/>
</dbReference>
<dbReference type="SUPFAM" id="SSF57783">
    <property type="entry name" value="Zinc beta-ribbon"/>
    <property type="match status" value="1"/>
</dbReference>
<dbReference type="PANTHER" id="PTHR30231">
    <property type="entry name" value="DNA POLYMERASE III SUBUNIT EPSILON"/>
    <property type="match status" value="1"/>
</dbReference>
<reference evidence="3" key="1">
    <citation type="submission" date="2018-09" db="EMBL/GenBank/DDBJ databases">
        <title>Murine metabolic-syndrome-specific gut microbial biobank.</title>
        <authorList>
            <person name="Liu C."/>
        </authorList>
    </citation>
    <scope>NUCLEOTIDE SEQUENCE</scope>
    <source>
        <strain evidence="3">D42-62</strain>
    </source>
</reference>